<reference evidence="8" key="1">
    <citation type="journal article" date="2014" name="Int. J. Syst. Evol. Microbiol.">
        <title>Complete genome sequence of Corynebacterium casei LMG S-19264T (=DSM 44701T), isolated from a smear-ripened cheese.</title>
        <authorList>
            <consortium name="US DOE Joint Genome Institute (JGI-PGF)"/>
            <person name="Walter F."/>
            <person name="Albersmeier A."/>
            <person name="Kalinowski J."/>
            <person name="Ruckert C."/>
        </authorList>
    </citation>
    <scope>NUCLEOTIDE SEQUENCE</scope>
    <source>
        <strain evidence="8">CGMCC 1.15085</strain>
    </source>
</reference>
<dbReference type="Pfam" id="PF07690">
    <property type="entry name" value="MFS_1"/>
    <property type="match status" value="1"/>
</dbReference>
<dbReference type="AlphaFoldDB" id="A0A916WTK2"/>
<keyword evidence="3 7" id="KW-0812">Transmembrane</keyword>
<keyword evidence="4 7" id="KW-1133">Transmembrane helix</keyword>
<dbReference type="GO" id="GO:0015112">
    <property type="term" value="F:nitrate transmembrane transporter activity"/>
    <property type="evidence" value="ECO:0007669"/>
    <property type="project" value="InterPro"/>
</dbReference>
<protein>
    <submittedName>
        <fullName evidence="8">MFS transporter</fullName>
    </submittedName>
</protein>
<sequence length="476" mass="49629">MALATDLGVDDRKTGDSSRPTIGKGRWISGWDPENPSQWEGFGRRTARRNLGLSVYAEFLGFGVFAIWSIVVPLLPAYGYTGAAAISDSQQFWLISIPTLVGATLRIPYSLMVPRLGGRNWTVLSALLLLLPTVGLAVAIGQHAGFPVLLAMAAFAGFGGGNFASSMTNISFFYRHAEKGKALGINAAGGNLGTAAVQFAAPILVTIGAGFSTGRPNLPVVGWVFVPLVLAAAVGAWLRMDNLTDARSEPGTYAAAVRSRHTWLLSFVYVGTFGSFIGFAGVFPKLMRDSFPGRGSYVLLGAGMTLAFLGAFVGSMSRPLGGLVADRVGGWRVTVVSFAAMALGAAGVVIALQAGSFGWFMVAFLWMFVFTGIGNGSIYRMIPAVFAATVGDDTPASMATARKVAAGAIGIVGAAGAYGGFLIPQVFAMSKSMTKGAAHPTGTIVPALWGILACYLVMGLVTWLAYGRKRPGGVVV</sequence>
<feature type="transmembrane region" description="Helical" evidence="7">
    <location>
        <begin position="295"/>
        <end position="317"/>
    </location>
</feature>
<keyword evidence="9" id="KW-1185">Reference proteome</keyword>
<accession>A0A916WTK2</accession>
<feature type="transmembrane region" description="Helical" evidence="7">
    <location>
        <begin position="404"/>
        <end position="427"/>
    </location>
</feature>
<proteinExistence type="inferred from homology"/>
<name>A0A916WTK2_9MICO</name>
<feature type="transmembrane region" description="Helical" evidence="7">
    <location>
        <begin position="329"/>
        <end position="351"/>
    </location>
</feature>
<keyword evidence="5 7" id="KW-0472">Membrane</keyword>
<dbReference type="RefSeq" id="WP_188836837.1">
    <property type="nucleotide sequence ID" value="NZ_BMHI01000003.1"/>
</dbReference>
<dbReference type="Gene3D" id="1.20.1250.20">
    <property type="entry name" value="MFS general substrate transporter like domains"/>
    <property type="match status" value="1"/>
</dbReference>
<feature type="transmembrane region" description="Helical" evidence="7">
    <location>
        <begin position="146"/>
        <end position="164"/>
    </location>
</feature>
<evidence type="ECO:0000256" key="2">
    <source>
        <dbReference type="ARBA" id="ARBA00008432"/>
    </source>
</evidence>
<evidence type="ECO:0000313" key="9">
    <source>
        <dbReference type="Proteomes" id="UP000636793"/>
    </source>
</evidence>
<dbReference type="SUPFAM" id="SSF103473">
    <property type="entry name" value="MFS general substrate transporter"/>
    <property type="match status" value="1"/>
</dbReference>
<dbReference type="PANTHER" id="PTHR23515">
    <property type="entry name" value="HIGH-AFFINITY NITRATE TRANSPORTER 2.3"/>
    <property type="match status" value="1"/>
</dbReference>
<feature type="transmembrane region" description="Helical" evidence="7">
    <location>
        <begin position="220"/>
        <end position="240"/>
    </location>
</feature>
<gene>
    <name evidence="8" type="primary">narU</name>
    <name evidence="8" type="ORF">GCM10011492_19660</name>
</gene>
<evidence type="ECO:0000256" key="3">
    <source>
        <dbReference type="ARBA" id="ARBA00022692"/>
    </source>
</evidence>
<feature type="transmembrane region" description="Helical" evidence="7">
    <location>
        <begin position="261"/>
        <end position="283"/>
    </location>
</feature>
<evidence type="ECO:0000313" key="8">
    <source>
        <dbReference type="EMBL" id="GGB29355.1"/>
    </source>
</evidence>
<dbReference type="InterPro" id="IPR044772">
    <property type="entry name" value="NO3_transporter"/>
</dbReference>
<organism evidence="8 9">
    <name type="scientific">Flexivirga endophytica</name>
    <dbReference type="NCBI Taxonomy" id="1849103"/>
    <lineage>
        <taxon>Bacteria</taxon>
        <taxon>Bacillati</taxon>
        <taxon>Actinomycetota</taxon>
        <taxon>Actinomycetes</taxon>
        <taxon>Micrococcales</taxon>
        <taxon>Dermacoccaceae</taxon>
        <taxon>Flexivirga</taxon>
    </lineage>
</organism>
<feature type="transmembrane region" description="Helical" evidence="7">
    <location>
        <begin position="91"/>
        <end position="109"/>
    </location>
</feature>
<feature type="transmembrane region" description="Helical" evidence="7">
    <location>
        <begin position="51"/>
        <end position="71"/>
    </location>
</feature>
<comment type="subcellular location">
    <subcellularLocation>
        <location evidence="1">Membrane</location>
        <topology evidence="1">Multi-pass membrane protein</topology>
    </subcellularLocation>
</comment>
<feature type="transmembrane region" description="Helical" evidence="7">
    <location>
        <begin position="185"/>
        <end position="208"/>
    </location>
</feature>
<evidence type="ECO:0000256" key="4">
    <source>
        <dbReference type="ARBA" id="ARBA00022989"/>
    </source>
</evidence>
<comment type="similarity">
    <text evidence="2">Belongs to the major facilitator superfamily. Nitrate/nitrite porter (TC 2.A.1.8) family.</text>
</comment>
<reference evidence="8" key="2">
    <citation type="submission" date="2020-09" db="EMBL/GenBank/DDBJ databases">
        <authorList>
            <person name="Sun Q."/>
            <person name="Zhou Y."/>
        </authorList>
    </citation>
    <scope>NUCLEOTIDE SEQUENCE</scope>
    <source>
        <strain evidence="8">CGMCC 1.15085</strain>
    </source>
</reference>
<dbReference type="CDD" id="cd17341">
    <property type="entry name" value="MFS_NRT2_like"/>
    <property type="match status" value="1"/>
</dbReference>
<dbReference type="InterPro" id="IPR036259">
    <property type="entry name" value="MFS_trans_sf"/>
</dbReference>
<evidence type="ECO:0000256" key="7">
    <source>
        <dbReference type="SAM" id="Phobius"/>
    </source>
</evidence>
<feature type="transmembrane region" description="Helical" evidence="7">
    <location>
        <begin position="121"/>
        <end position="140"/>
    </location>
</feature>
<feature type="transmembrane region" description="Helical" evidence="7">
    <location>
        <begin position="447"/>
        <end position="466"/>
    </location>
</feature>
<dbReference type="GO" id="GO:0016020">
    <property type="term" value="C:membrane"/>
    <property type="evidence" value="ECO:0007669"/>
    <property type="project" value="UniProtKB-SubCell"/>
</dbReference>
<dbReference type="InterPro" id="IPR011701">
    <property type="entry name" value="MFS"/>
</dbReference>
<feature type="transmembrane region" description="Helical" evidence="7">
    <location>
        <begin position="357"/>
        <end position="374"/>
    </location>
</feature>
<comment type="caution">
    <text evidence="8">The sequence shown here is derived from an EMBL/GenBank/DDBJ whole genome shotgun (WGS) entry which is preliminary data.</text>
</comment>
<dbReference type="Proteomes" id="UP000636793">
    <property type="component" value="Unassembled WGS sequence"/>
</dbReference>
<evidence type="ECO:0000256" key="5">
    <source>
        <dbReference type="ARBA" id="ARBA00023136"/>
    </source>
</evidence>
<feature type="region of interest" description="Disordered" evidence="6">
    <location>
        <begin position="1"/>
        <end position="21"/>
    </location>
</feature>
<evidence type="ECO:0000256" key="1">
    <source>
        <dbReference type="ARBA" id="ARBA00004141"/>
    </source>
</evidence>
<dbReference type="EMBL" id="BMHI01000003">
    <property type="protein sequence ID" value="GGB29355.1"/>
    <property type="molecule type" value="Genomic_DNA"/>
</dbReference>
<evidence type="ECO:0000256" key="6">
    <source>
        <dbReference type="SAM" id="MobiDB-lite"/>
    </source>
</evidence>